<proteinExistence type="predicted"/>
<organism evidence="3">
    <name type="scientific">uncultured Armatimonadetes bacterium</name>
    <dbReference type="NCBI Taxonomy" id="157466"/>
    <lineage>
        <taxon>Bacteria</taxon>
        <taxon>Bacillati</taxon>
        <taxon>Armatimonadota</taxon>
        <taxon>environmental samples</taxon>
    </lineage>
</organism>
<feature type="signal peptide" evidence="1">
    <location>
        <begin position="1"/>
        <end position="28"/>
    </location>
</feature>
<protein>
    <recommendedName>
        <fullName evidence="2">Glycine zipper domain-containing protein</fullName>
    </recommendedName>
</protein>
<sequence>MLAKKNPILLPMAALLLLPMLSSAPAQAQRLPEGTVVKVRLLDDLNSETARVGDRVRVQVADTDRSGLPLDSVFVGRVTEARRASKSAPGVINLSFGALERAGGWQPVSGGLHSLDDKFVREDASGRLVGKRGTSDKDRQKFLGYGAAGGALLGYVLGDDLNGALKGGLLGAVAGYLYGESQKKKQQGYQNVDLKEGAEFGIYLNRPVTLRDSVAQRL</sequence>
<gene>
    <name evidence="3" type="ORF">AVDCRST_MAG63-421</name>
</gene>
<reference evidence="3" key="1">
    <citation type="submission" date="2020-02" db="EMBL/GenBank/DDBJ databases">
        <authorList>
            <person name="Meier V. D."/>
        </authorList>
    </citation>
    <scope>NUCLEOTIDE SEQUENCE</scope>
    <source>
        <strain evidence="3">AVDCRST_MAG63</strain>
    </source>
</reference>
<accession>A0A6J4HAM8</accession>
<dbReference type="EMBL" id="CADCTO010000056">
    <property type="protein sequence ID" value="CAA9219747.1"/>
    <property type="molecule type" value="Genomic_DNA"/>
</dbReference>
<dbReference type="InterPro" id="IPR039567">
    <property type="entry name" value="Gly-zipper"/>
</dbReference>
<dbReference type="Pfam" id="PF13488">
    <property type="entry name" value="Gly-zipper_Omp"/>
    <property type="match status" value="1"/>
</dbReference>
<keyword evidence="1" id="KW-0732">Signal</keyword>
<feature type="chain" id="PRO_5027117583" description="Glycine zipper domain-containing protein" evidence="1">
    <location>
        <begin position="29"/>
        <end position="218"/>
    </location>
</feature>
<feature type="domain" description="Glycine zipper" evidence="2">
    <location>
        <begin position="145"/>
        <end position="185"/>
    </location>
</feature>
<dbReference type="AlphaFoldDB" id="A0A6J4HAM8"/>
<evidence type="ECO:0000256" key="1">
    <source>
        <dbReference type="SAM" id="SignalP"/>
    </source>
</evidence>
<name>A0A6J4HAM8_9BACT</name>
<evidence type="ECO:0000259" key="2">
    <source>
        <dbReference type="Pfam" id="PF13488"/>
    </source>
</evidence>
<evidence type="ECO:0000313" key="3">
    <source>
        <dbReference type="EMBL" id="CAA9219747.1"/>
    </source>
</evidence>